<feature type="non-terminal residue" evidence="1">
    <location>
        <position position="1"/>
    </location>
</feature>
<dbReference type="OrthoDB" id="539810at2759"/>
<dbReference type="SUPFAM" id="SSF48452">
    <property type="entry name" value="TPR-like"/>
    <property type="match status" value="1"/>
</dbReference>
<organism evidence="1 2">
    <name type="scientific">Rhodocollybia butyracea</name>
    <dbReference type="NCBI Taxonomy" id="206335"/>
    <lineage>
        <taxon>Eukaryota</taxon>
        <taxon>Fungi</taxon>
        <taxon>Dikarya</taxon>
        <taxon>Basidiomycota</taxon>
        <taxon>Agaricomycotina</taxon>
        <taxon>Agaricomycetes</taxon>
        <taxon>Agaricomycetidae</taxon>
        <taxon>Agaricales</taxon>
        <taxon>Marasmiineae</taxon>
        <taxon>Omphalotaceae</taxon>
        <taxon>Rhodocollybia</taxon>
    </lineage>
</organism>
<protein>
    <recommendedName>
        <fullName evidence="3">Kinesin light chain</fullName>
    </recommendedName>
</protein>
<sequence>IGLKDLPTIYVRHRLANIFKDGGFWLEKQVLDEEIFVICKKVFGEHHSDTLDSMANVASTYYALGKVESAEELEKEVLDLRKKTMGEHHPNTLSSMNSLACVYLALGKFENAKKLGEDVLELR</sequence>
<accession>A0A9P5TVH2</accession>
<comment type="caution">
    <text evidence="1">The sequence shown here is derived from an EMBL/GenBank/DDBJ whole genome shotgun (WGS) entry which is preliminary data.</text>
</comment>
<feature type="non-terminal residue" evidence="1">
    <location>
        <position position="123"/>
    </location>
</feature>
<evidence type="ECO:0008006" key="3">
    <source>
        <dbReference type="Google" id="ProtNLM"/>
    </source>
</evidence>
<dbReference type="Gene3D" id="1.25.40.10">
    <property type="entry name" value="Tetratricopeptide repeat domain"/>
    <property type="match status" value="1"/>
</dbReference>
<dbReference type="InterPro" id="IPR053137">
    <property type="entry name" value="NLR-like"/>
</dbReference>
<dbReference type="AlphaFoldDB" id="A0A9P5TVH2"/>
<dbReference type="PANTHER" id="PTHR46082">
    <property type="entry name" value="ATP/GTP-BINDING PROTEIN-RELATED"/>
    <property type="match status" value="1"/>
</dbReference>
<evidence type="ECO:0000313" key="2">
    <source>
        <dbReference type="Proteomes" id="UP000772434"/>
    </source>
</evidence>
<proteinExistence type="predicted"/>
<dbReference type="InterPro" id="IPR011990">
    <property type="entry name" value="TPR-like_helical_dom_sf"/>
</dbReference>
<evidence type="ECO:0000313" key="1">
    <source>
        <dbReference type="EMBL" id="KAF9041147.1"/>
    </source>
</evidence>
<dbReference type="PANTHER" id="PTHR46082:SF6">
    <property type="entry name" value="AAA+ ATPASE DOMAIN-CONTAINING PROTEIN-RELATED"/>
    <property type="match status" value="1"/>
</dbReference>
<name>A0A9P5TVH2_9AGAR</name>
<dbReference type="Proteomes" id="UP000772434">
    <property type="component" value="Unassembled WGS sequence"/>
</dbReference>
<dbReference type="Pfam" id="PF13374">
    <property type="entry name" value="TPR_10"/>
    <property type="match status" value="2"/>
</dbReference>
<dbReference type="EMBL" id="JADNRY010000554">
    <property type="protein sequence ID" value="KAF9041147.1"/>
    <property type="molecule type" value="Genomic_DNA"/>
</dbReference>
<gene>
    <name evidence="1" type="ORF">BDP27DRAFT_1158368</name>
</gene>
<reference evidence="1" key="1">
    <citation type="submission" date="2020-11" db="EMBL/GenBank/DDBJ databases">
        <authorList>
            <consortium name="DOE Joint Genome Institute"/>
            <person name="Ahrendt S."/>
            <person name="Riley R."/>
            <person name="Andreopoulos W."/>
            <person name="Labutti K."/>
            <person name="Pangilinan J."/>
            <person name="Ruiz-Duenas F.J."/>
            <person name="Barrasa J.M."/>
            <person name="Sanchez-Garcia M."/>
            <person name="Camarero S."/>
            <person name="Miyauchi S."/>
            <person name="Serrano A."/>
            <person name="Linde D."/>
            <person name="Babiker R."/>
            <person name="Drula E."/>
            <person name="Ayuso-Fernandez I."/>
            <person name="Pacheco R."/>
            <person name="Padilla G."/>
            <person name="Ferreira P."/>
            <person name="Barriuso J."/>
            <person name="Kellner H."/>
            <person name="Castanera R."/>
            <person name="Alfaro M."/>
            <person name="Ramirez L."/>
            <person name="Pisabarro A.G."/>
            <person name="Kuo A."/>
            <person name="Tritt A."/>
            <person name="Lipzen A."/>
            <person name="He G."/>
            <person name="Yan M."/>
            <person name="Ng V."/>
            <person name="Cullen D."/>
            <person name="Martin F."/>
            <person name="Rosso M.-N."/>
            <person name="Henrissat B."/>
            <person name="Hibbett D."/>
            <person name="Martinez A.T."/>
            <person name="Grigoriev I.V."/>
        </authorList>
    </citation>
    <scope>NUCLEOTIDE SEQUENCE</scope>
    <source>
        <strain evidence="1">AH 40177</strain>
    </source>
</reference>
<keyword evidence="2" id="KW-1185">Reference proteome</keyword>